<protein>
    <recommendedName>
        <fullName evidence="13">alpha-1,2-Mannosidase</fullName>
        <ecNumber evidence="13">3.2.1.-</ecNumber>
    </recommendedName>
</protein>
<comment type="pathway">
    <text evidence="2">Protein modification; protein glycosylation.</text>
</comment>
<dbReference type="PANTHER" id="PTHR11742">
    <property type="entry name" value="MANNOSYL-OLIGOSACCHARIDE ALPHA-1,2-MANNOSIDASE-RELATED"/>
    <property type="match status" value="1"/>
</dbReference>
<feature type="active site" evidence="10">
    <location>
        <position position="426"/>
    </location>
</feature>
<dbReference type="OrthoDB" id="8118055at2759"/>
<evidence type="ECO:0000256" key="9">
    <source>
        <dbReference type="ARBA" id="ARBA00048605"/>
    </source>
</evidence>
<feature type="disulfide bond" evidence="12">
    <location>
        <begin position="346"/>
        <end position="377"/>
    </location>
</feature>
<evidence type="ECO:0000256" key="3">
    <source>
        <dbReference type="ARBA" id="ARBA00007658"/>
    </source>
</evidence>
<dbReference type="EMBL" id="JAEPRC010000301">
    <property type="protein sequence ID" value="KAG2200889.1"/>
    <property type="molecule type" value="Genomic_DNA"/>
</dbReference>
<evidence type="ECO:0000256" key="4">
    <source>
        <dbReference type="ARBA" id="ARBA00022723"/>
    </source>
</evidence>
<keyword evidence="15" id="KW-1185">Reference proteome</keyword>
<evidence type="ECO:0000256" key="5">
    <source>
        <dbReference type="ARBA" id="ARBA00022801"/>
    </source>
</evidence>
<dbReference type="GO" id="GO:0005509">
    <property type="term" value="F:calcium ion binding"/>
    <property type="evidence" value="ECO:0007669"/>
    <property type="project" value="InterPro"/>
</dbReference>
<proteinExistence type="inferred from homology"/>
<dbReference type="InterPro" id="IPR012341">
    <property type="entry name" value="6hp_glycosidase-like_sf"/>
</dbReference>
<evidence type="ECO:0000256" key="10">
    <source>
        <dbReference type="PIRSR" id="PIRSR601382-1"/>
    </source>
</evidence>
<dbReference type="AlphaFoldDB" id="A0A8H7V4B0"/>
<comment type="caution">
    <text evidence="14">The sequence shown here is derived from an EMBL/GenBank/DDBJ whole genome shotgun (WGS) entry which is preliminary data.</text>
</comment>
<feature type="binding site" evidence="11">
    <location>
        <position position="514"/>
    </location>
    <ligand>
        <name>Ca(2+)</name>
        <dbReference type="ChEBI" id="CHEBI:29108"/>
    </ligand>
</feature>
<dbReference type="PRINTS" id="PR00747">
    <property type="entry name" value="GLYHDRLASE47"/>
</dbReference>
<evidence type="ECO:0000256" key="6">
    <source>
        <dbReference type="ARBA" id="ARBA00022837"/>
    </source>
</evidence>
<evidence type="ECO:0000256" key="13">
    <source>
        <dbReference type="RuleBase" id="RU361193"/>
    </source>
</evidence>
<dbReference type="GO" id="GO:0016020">
    <property type="term" value="C:membrane"/>
    <property type="evidence" value="ECO:0007669"/>
    <property type="project" value="InterPro"/>
</dbReference>
<evidence type="ECO:0000256" key="12">
    <source>
        <dbReference type="PIRSR" id="PIRSR601382-3"/>
    </source>
</evidence>
<sequence>MIKYKYLITTATLFISVSNALLDFEQKPIVAPHVIDQQQQEPIQKTRQELRQEMGGLPESWLLSPKEKQEYIKDAFVFSWNGYRNYSWGYDENRPISNSARNTRNGWGATIVDALDTLYIMGLHKDFKYAQDYVASINWDSIKNDEPVQLFETVIRYVGGLLSAYDLSHEKIFIRKAVELVDKLLPAFNTPTGIPYQYVNFSSGEPVKSATACLAEIGTIQIEFTRLSEITGNWKYHYVGQHVYDVFTSMNVKTFGLFPHLIDVNTGDPIGNHVTWGGMGDSFYEYLIKQLVVSKGKDSIKKEMVAQIISSLKDKLLVDSPSDSSASFLAVLDGGQQNLQMDELACFAPGSLLLAARTFPDDYKDLEKIAKRLMYGCYSAWDLTITGLAPEIFSWDTSKKSQPAYHQGSKRPAVYPIHPSYILRPETLESLYYFYVYTKNPMYQDMAWDIFNSLYTYCKGKSGYSGVRRVDVPEKTWDDREESFFFAETLKYLYLIFDDPDDPKFPFDKWVFNTEAHPLKITDIVPPSEKKKAGRLIQQ</sequence>
<comment type="catalytic activity">
    <reaction evidence="8">
        <text>N(4)-(alpha-D-Man-(1-&gt;2)-alpha-D-Man-(1-&gt;2)-alpha-D-Man-(1-&gt;3)-[alpha-D-Man-(1-&gt;3)-[alpha-D-Man-(1-&gt;2)-alpha-D-Man-(1-&gt;6)]-alpha-D-Man-(1-&gt;6)]-beta-D-Man-(1-&gt;4)-beta-D-GlcNAc-(1-&gt;4)-beta-D-GlcNAc)-L-asparaginyl-[protein] (N-glucan mannose isomer 8A1,2,3B1,3) + 3 H2O = N(4)-(alpha-D-Man-(1-&gt;3)-[alpha-D-Man-(1-&gt;3)-[alpha-D-Man-(1-&gt;6)]-alpha-D-Man-(1-&gt;6)]-beta-D-Man-(1-&gt;4)-beta-D-GlcNAc-(1-&gt;4)-beta-D-GlcNAc)-L-asparaginyl-[protein] (N-glucan mannose isomer 5A1,2) + 3 beta-D-mannose</text>
        <dbReference type="Rhea" id="RHEA:56028"/>
        <dbReference type="Rhea" id="RHEA-COMP:14358"/>
        <dbReference type="Rhea" id="RHEA-COMP:14367"/>
        <dbReference type="ChEBI" id="CHEBI:15377"/>
        <dbReference type="ChEBI" id="CHEBI:28563"/>
        <dbReference type="ChEBI" id="CHEBI:59087"/>
        <dbReference type="ChEBI" id="CHEBI:60628"/>
        <dbReference type="EC" id="3.2.1.113"/>
    </reaction>
</comment>
<organism evidence="14 15">
    <name type="scientific">Mucor plumbeus</name>
    <dbReference type="NCBI Taxonomy" id="97098"/>
    <lineage>
        <taxon>Eukaryota</taxon>
        <taxon>Fungi</taxon>
        <taxon>Fungi incertae sedis</taxon>
        <taxon>Mucoromycota</taxon>
        <taxon>Mucoromycotina</taxon>
        <taxon>Mucoromycetes</taxon>
        <taxon>Mucorales</taxon>
        <taxon>Mucorineae</taxon>
        <taxon>Mucoraceae</taxon>
        <taxon>Mucor</taxon>
    </lineage>
</organism>
<name>A0A8H7V4B0_9FUNG</name>
<dbReference type="InterPro" id="IPR001382">
    <property type="entry name" value="Glyco_hydro_47"/>
</dbReference>
<dbReference type="GO" id="GO:0004571">
    <property type="term" value="F:mannosyl-oligosaccharide 1,2-alpha-mannosidase activity"/>
    <property type="evidence" value="ECO:0007669"/>
    <property type="project" value="UniProtKB-EC"/>
</dbReference>
<evidence type="ECO:0000313" key="14">
    <source>
        <dbReference type="EMBL" id="KAG2200889.1"/>
    </source>
</evidence>
<reference evidence="14" key="1">
    <citation type="submission" date="2020-12" db="EMBL/GenBank/DDBJ databases">
        <title>Metabolic potential, ecology and presence of endohyphal bacteria is reflected in genomic diversity of Mucoromycotina.</title>
        <authorList>
            <person name="Muszewska A."/>
            <person name="Okrasinska A."/>
            <person name="Steczkiewicz K."/>
            <person name="Drgas O."/>
            <person name="Orlowska M."/>
            <person name="Perlinska-Lenart U."/>
            <person name="Aleksandrzak-Piekarczyk T."/>
            <person name="Szatraj K."/>
            <person name="Zielenkiewicz U."/>
            <person name="Pilsyk S."/>
            <person name="Malc E."/>
            <person name="Mieczkowski P."/>
            <person name="Kruszewska J.S."/>
            <person name="Biernat P."/>
            <person name="Pawlowska J."/>
        </authorList>
    </citation>
    <scope>NUCLEOTIDE SEQUENCE</scope>
    <source>
        <strain evidence="14">CBS 226.32</strain>
    </source>
</reference>
<dbReference type="GO" id="GO:0005783">
    <property type="term" value="C:endoplasmic reticulum"/>
    <property type="evidence" value="ECO:0007669"/>
    <property type="project" value="TreeGrafter"/>
</dbReference>
<keyword evidence="6 11" id="KW-0106">Calcium</keyword>
<dbReference type="EC" id="3.2.1.-" evidence="13"/>
<evidence type="ECO:0000256" key="2">
    <source>
        <dbReference type="ARBA" id="ARBA00004922"/>
    </source>
</evidence>
<comment type="similarity">
    <text evidence="3 13">Belongs to the glycosyl hydrolase 47 family.</text>
</comment>
<dbReference type="Gene3D" id="1.50.10.10">
    <property type="match status" value="1"/>
</dbReference>
<dbReference type="GO" id="GO:0036503">
    <property type="term" value="P:ERAD pathway"/>
    <property type="evidence" value="ECO:0007669"/>
    <property type="project" value="UniProtKB-ARBA"/>
</dbReference>
<feature type="active site" description="Proton donor" evidence="10">
    <location>
        <position position="152"/>
    </location>
</feature>
<evidence type="ECO:0000313" key="15">
    <source>
        <dbReference type="Proteomes" id="UP000650833"/>
    </source>
</evidence>
<dbReference type="GO" id="GO:0005975">
    <property type="term" value="P:carbohydrate metabolic process"/>
    <property type="evidence" value="ECO:0007669"/>
    <property type="project" value="InterPro"/>
</dbReference>
<feature type="active site" evidence="10">
    <location>
        <position position="281"/>
    </location>
</feature>
<keyword evidence="4 11" id="KW-0479">Metal-binding</keyword>
<evidence type="ECO:0000256" key="1">
    <source>
        <dbReference type="ARBA" id="ARBA00001913"/>
    </source>
</evidence>
<keyword evidence="7 12" id="KW-1015">Disulfide bond</keyword>
<feature type="active site" description="Proton donor" evidence="10">
    <location>
        <position position="391"/>
    </location>
</feature>
<evidence type="ECO:0000256" key="11">
    <source>
        <dbReference type="PIRSR" id="PIRSR601382-2"/>
    </source>
</evidence>
<accession>A0A8H7V4B0</accession>
<comment type="cofactor">
    <cofactor evidence="1 11">
        <name>Ca(2+)</name>
        <dbReference type="ChEBI" id="CHEBI:29108"/>
    </cofactor>
</comment>
<dbReference type="PANTHER" id="PTHR11742:SF55">
    <property type="entry name" value="ENDOPLASMIC RETICULUM MANNOSYL-OLIGOSACCHARIDE 1,2-ALPHA-MANNOSIDASE"/>
    <property type="match status" value="1"/>
</dbReference>
<keyword evidence="13" id="KW-0326">Glycosidase</keyword>
<evidence type="ECO:0000256" key="7">
    <source>
        <dbReference type="ARBA" id="ARBA00023157"/>
    </source>
</evidence>
<dbReference type="SUPFAM" id="SSF48225">
    <property type="entry name" value="Seven-hairpin glycosidases"/>
    <property type="match status" value="1"/>
</dbReference>
<evidence type="ECO:0000256" key="8">
    <source>
        <dbReference type="ARBA" id="ARBA00047669"/>
    </source>
</evidence>
<dbReference type="InterPro" id="IPR036026">
    <property type="entry name" value="Seven-hairpin_glycosidases"/>
</dbReference>
<dbReference type="Proteomes" id="UP000650833">
    <property type="component" value="Unassembled WGS sequence"/>
</dbReference>
<dbReference type="Pfam" id="PF01532">
    <property type="entry name" value="Glyco_hydro_47"/>
    <property type="match status" value="1"/>
</dbReference>
<comment type="catalytic activity">
    <reaction evidence="9">
        <text>N(4)-(alpha-D-Man-(1-&gt;2)-alpha-D-Man-(1-&gt;2)-alpha-D-Man-(1-&gt;3)-[alpha-D-Man-(1-&gt;2)-alpha-D-Man-(1-&gt;3)-[alpha-D-Man-(1-&gt;2)-alpha-D-Man-(1-&gt;6)]-alpha-D-Man-(1-&gt;6)]-beta-D-Man-(1-&gt;4)-beta-D-GlcNAc-(1-&gt;4)-beta-D-GlcNAc)-L-asparaginyl-[protein] (N-glucan mannose isomer 9A1,2,3B1,2,3) + 4 H2O = N(4)-(alpha-D-Man-(1-&gt;3)-[alpha-D-Man-(1-&gt;3)-[alpha-D-Man-(1-&gt;6)]-alpha-D-Man-(1-&gt;6)]-beta-D-Man-(1-&gt;4)-beta-D-GlcNAc-(1-&gt;4)-beta-D-GlcNAc)-L-asparaginyl-[protein] (N-glucan mannose isomer 5A1,2) + 4 beta-D-mannose</text>
        <dbReference type="Rhea" id="RHEA:56008"/>
        <dbReference type="Rhea" id="RHEA-COMP:14356"/>
        <dbReference type="Rhea" id="RHEA-COMP:14367"/>
        <dbReference type="ChEBI" id="CHEBI:15377"/>
        <dbReference type="ChEBI" id="CHEBI:28563"/>
        <dbReference type="ChEBI" id="CHEBI:59087"/>
        <dbReference type="ChEBI" id="CHEBI:139493"/>
        <dbReference type="EC" id="3.2.1.113"/>
    </reaction>
</comment>
<gene>
    <name evidence="14" type="ORF">INT46_001191</name>
</gene>
<keyword evidence="5 13" id="KW-0378">Hydrolase</keyword>
<dbReference type="InterPro" id="IPR050749">
    <property type="entry name" value="Glycosyl_Hydrolase_47"/>
</dbReference>